<dbReference type="AlphaFoldDB" id="A0A0F9S6R9"/>
<protein>
    <submittedName>
        <fullName evidence="1">Uncharacterized protein</fullName>
    </submittedName>
</protein>
<comment type="caution">
    <text evidence="1">The sequence shown here is derived from an EMBL/GenBank/DDBJ whole genome shotgun (WGS) entry which is preliminary data.</text>
</comment>
<dbReference type="EMBL" id="LAZR01002837">
    <property type="protein sequence ID" value="KKN25003.1"/>
    <property type="molecule type" value="Genomic_DNA"/>
</dbReference>
<organism evidence="1">
    <name type="scientific">marine sediment metagenome</name>
    <dbReference type="NCBI Taxonomy" id="412755"/>
    <lineage>
        <taxon>unclassified sequences</taxon>
        <taxon>metagenomes</taxon>
        <taxon>ecological metagenomes</taxon>
    </lineage>
</organism>
<reference evidence="1" key="1">
    <citation type="journal article" date="2015" name="Nature">
        <title>Complex archaea that bridge the gap between prokaryotes and eukaryotes.</title>
        <authorList>
            <person name="Spang A."/>
            <person name="Saw J.H."/>
            <person name="Jorgensen S.L."/>
            <person name="Zaremba-Niedzwiedzka K."/>
            <person name="Martijn J."/>
            <person name="Lind A.E."/>
            <person name="van Eijk R."/>
            <person name="Schleper C."/>
            <person name="Guy L."/>
            <person name="Ettema T.J."/>
        </authorList>
    </citation>
    <scope>NUCLEOTIDE SEQUENCE</scope>
</reference>
<gene>
    <name evidence="1" type="ORF">LCGC14_0889140</name>
</gene>
<name>A0A0F9S6R9_9ZZZZ</name>
<proteinExistence type="predicted"/>
<accession>A0A0F9S6R9</accession>
<sequence length="70" mass="8141">MQKNQNKSKGNIKSKAELVKEMKEIPESPQYTLLKSVESNLDQKITQSLNFIKGARIELQLIRGMMRDYE</sequence>
<evidence type="ECO:0000313" key="1">
    <source>
        <dbReference type="EMBL" id="KKN25003.1"/>
    </source>
</evidence>